<dbReference type="PANTHER" id="PTHR30005:SF0">
    <property type="entry name" value="RETROGRADE REGULATION PROTEIN 2"/>
    <property type="match status" value="1"/>
</dbReference>
<dbReference type="Gene3D" id="3.30.420.150">
    <property type="entry name" value="Exopolyphosphatase. Domain 2"/>
    <property type="match status" value="1"/>
</dbReference>
<feature type="domain" description="Ppx/GppA phosphatase N-terminal" evidence="1">
    <location>
        <begin position="29"/>
        <end position="304"/>
    </location>
</feature>
<reference evidence="3 4" key="1">
    <citation type="submission" date="2016-08" db="EMBL/GenBank/DDBJ databases">
        <title>Draft genome of Amylibacter sp. strain 4G11.</title>
        <authorList>
            <person name="Wong S.-K."/>
            <person name="Hamasaki K."/>
            <person name="Yoshizawa S."/>
        </authorList>
    </citation>
    <scope>NUCLEOTIDE SEQUENCE [LARGE SCALE GENOMIC DNA]</scope>
    <source>
        <strain evidence="3 4">4G11</strain>
    </source>
</reference>
<dbReference type="AlphaFoldDB" id="A0A2G5K9Q6"/>
<comment type="caution">
    <text evidence="3">The sequence shown here is derived from an EMBL/GenBank/DDBJ whole genome shotgun (WGS) entry which is preliminary data.</text>
</comment>
<gene>
    <name evidence="3" type="ORF">BFP76_13005</name>
</gene>
<evidence type="ECO:0000259" key="1">
    <source>
        <dbReference type="Pfam" id="PF02541"/>
    </source>
</evidence>
<feature type="domain" description="Exopolyphosphatase C-terminal" evidence="2">
    <location>
        <begin position="325"/>
        <end position="488"/>
    </location>
</feature>
<dbReference type="PANTHER" id="PTHR30005">
    <property type="entry name" value="EXOPOLYPHOSPHATASE"/>
    <property type="match status" value="1"/>
</dbReference>
<dbReference type="CDD" id="cd24052">
    <property type="entry name" value="ASKHA_NBD_HpPPX-GppA-like"/>
    <property type="match status" value="1"/>
</dbReference>
<dbReference type="SUPFAM" id="SSF53067">
    <property type="entry name" value="Actin-like ATPase domain"/>
    <property type="match status" value="2"/>
</dbReference>
<proteinExistence type="predicted"/>
<dbReference type="Proteomes" id="UP000231516">
    <property type="component" value="Unassembled WGS sequence"/>
</dbReference>
<dbReference type="OrthoDB" id="3698573at2"/>
<keyword evidence="4" id="KW-1185">Reference proteome</keyword>
<protein>
    <submittedName>
        <fullName evidence="3">Uncharacterized protein</fullName>
    </submittedName>
</protein>
<dbReference type="SUPFAM" id="SSF109604">
    <property type="entry name" value="HD-domain/PDEase-like"/>
    <property type="match status" value="1"/>
</dbReference>
<dbReference type="Pfam" id="PF21697">
    <property type="entry name" value="Ppx_C"/>
    <property type="match status" value="1"/>
</dbReference>
<evidence type="ECO:0000313" key="4">
    <source>
        <dbReference type="Proteomes" id="UP000231516"/>
    </source>
</evidence>
<dbReference type="Pfam" id="PF02541">
    <property type="entry name" value="Ppx-GppA"/>
    <property type="match status" value="1"/>
</dbReference>
<dbReference type="InterPro" id="IPR003695">
    <property type="entry name" value="Ppx_GppA_N"/>
</dbReference>
<dbReference type="EMBL" id="MDGM01000007">
    <property type="protein sequence ID" value="PIB26165.1"/>
    <property type="molecule type" value="Genomic_DNA"/>
</dbReference>
<evidence type="ECO:0000313" key="3">
    <source>
        <dbReference type="EMBL" id="PIB26165.1"/>
    </source>
</evidence>
<dbReference type="RefSeq" id="WP_099591908.1">
    <property type="nucleotide sequence ID" value="NZ_MDGM01000007.1"/>
</dbReference>
<dbReference type="GO" id="GO:0016462">
    <property type="term" value="F:pyrophosphatase activity"/>
    <property type="evidence" value="ECO:0007669"/>
    <property type="project" value="TreeGrafter"/>
</dbReference>
<name>A0A2G5K9Q6_9RHOB</name>
<dbReference type="InterPro" id="IPR050273">
    <property type="entry name" value="GppA/Ppx_hydrolase"/>
</dbReference>
<accession>A0A2G5K9Q6</accession>
<evidence type="ECO:0000259" key="2">
    <source>
        <dbReference type="Pfam" id="PF21697"/>
    </source>
</evidence>
<dbReference type="Gene3D" id="1.10.3210.10">
    <property type="entry name" value="Hypothetical protein af1432"/>
    <property type="match status" value="1"/>
</dbReference>
<dbReference type="Gene3D" id="3.30.420.40">
    <property type="match status" value="1"/>
</dbReference>
<dbReference type="InterPro" id="IPR048951">
    <property type="entry name" value="Ppx_C"/>
</dbReference>
<organism evidence="3 4">
    <name type="scientific">Paramylibacter kogurei</name>
    <dbReference type="NCBI Taxonomy" id="1889778"/>
    <lineage>
        <taxon>Bacteria</taxon>
        <taxon>Pseudomonadati</taxon>
        <taxon>Pseudomonadota</taxon>
        <taxon>Alphaproteobacteria</taxon>
        <taxon>Rhodobacterales</taxon>
        <taxon>Paracoccaceae</taxon>
        <taxon>Paramylibacter</taxon>
    </lineage>
</organism>
<dbReference type="InterPro" id="IPR043129">
    <property type="entry name" value="ATPase_NBD"/>
</dbReference>
<sequence length="494" mass="54435">MNKTNIEISELGRVGVIDVGSNSVRMVVFDGAARSPAYFYNEKVLCGLGKGLVRSHKLNPDGKTRALSALRRFKVLADQMELNSLGAVATAAVREAEDGPAFCRQVQDEIGIDLVSISGEEEARLSANGVLLGWPDANGLVCDLGGSSLEFAEINNGKIGNIVTTALGPLSIIDVSDDIKVQDGVIKNELAEIAPLFKRRQDNIYLVGGSLRAIAKFHMERNNYPLRVLHNYHLPVDEVLETIAIIGDSDQDELTRMVNASPARIELLPTAIRVLKQILTQFKTEEVTFSSYGLREGLLFERMPAGLQTRDPLLEACRSVEDAQARFPGFGDQLCDWLLPLFPEENEERKRLIRAACILHDVYWASHPDYRSEICFYGATHANFGGIGHQGRVFIAWALLNRYKTKAMSLGYHRLRDLLSAEERQLAESVGRAMRLGAMMTGAEISDLGKIRKTKVAIELSLDSNGTDVFGEVVKKRFDALADSLGRKGVVTYA</sequence>